<dbReference type="CDD" id="cd04196">
    <property type="entry name" value="GT_2_like_d"/>
    <property type="match status" value="1"/>
</dbReference>
<comment type="similarity">
    <text evidence="1">Belongs to the glycosyltransferase 2 family.</text>
</comment>
<accession>A0A9X9S4M6</accession>
<evidence type="ECO:0000259" key="4">
    <source>
        <dbReference type="Pfam" id="PF00535"/>
    </source>
</evidence>
<dbReference type="GeneID" id="76835528"/>
<evidence type="ECO:0000313" key="6">
    <source>
        <dbReference type="Proteomes" id="UP001163096"/>
    </source>
</evidence>
<organism evidence="5 6">
    <name type="scientific">Methanogenium organophilum</name>
    <dbReference type="NCBI Taxonomy" id="2199"/>
    <lineage>
        <taxon>Archaea</taxon>
        <taxon>Methanobacteriati</taxon>
        <taxon>Methanobacteriota</taxon>
        <taxon>Stenosarchaea group</taxon>
        <taxon>Methanomicrobia</taxon>
        <taxon>Methanomicrobiales</taxon>
        <taxon>Methanomicrobiaceae</taxon>
        <taxon>Methanogenium</taxon>
    </lineage>
</organism>
<evidence type="ECO:0000256" key="1">
    <source>
        <dbReference type="ARBA" id="ARBA00006739"/>
    </source>
</evidence>
<feature type="domain" description="Glycosyltransferase 2-like" evidence="4">
    <location>
        <begin position="11"/>
        <end position="144"/>
    </location>
</feature>
<dbReference type="InterPro" id="IPR050834">
    <property type="entry name" value="Glycosyltransf_2"/>
</dbReference>
<dbReference type="InterPro" id="IPR029044">
    <property type="entry name" value="Nucleotide-diphossugar_trans"/>
</dbReference>
<dbReference type="EMBL" id="CP113361">
    <property type="protein sequence ID" value="WAI00830.1"/>
    <property type="molecule type" value="Genomic_DNA"/>
</dbReference>
<evidence type="ECO:0000256" key="2">
    <source>
        <dbReference type="ARBA" id="ARBA00022676"/>
    </source>
</evidence>
<sequence length="338" mass="39203">MDSGDSDLRVSVAMCTYNGERYLEEQLVSIANQTRLPDELVICDDGSTDDTIKIANEISKQLPFFVRIYENPDNLGVTKNFEKAIKLCKGDIIFLSDQDDILMPEKIEKILNVFRNEPDIGYVFSDAQVVDEELHPLGYTMWKTVYFKNRERKLFSEGNQMDVLIKHRVVTGATMAINAKMIDSFIPIPDIFWHDEWISFYLSTTENKGKFIEEPLIRYRQHSDQVIGGKNLGFLDLIDILKNKKSKENCILLSKQQQKYTVAKEFLLFKGKLTGNIEKLLDGKITHLQKRQLFYGFSRWKRVWPIIGEVLSGRYIKYSHGYKSVIVDLFLPQILADY</sequence>
<dbReference type="Pfam" id="PF00535">
    <property type="entry name" value="Glycos_transf_2"/>
    <property type="match status" value="1"/>
</dbReference>
<dbReference type="AlphaFoldDB" id="A0A9X9S4M6"/>
<keyword evidence="6" id="KW-1185">Reference proteome</keyword>
<dbReference type="Gene3D" id="3.90.550.10">
    <property type="entry name" value="Spore Coat Polysaccharide Biosynthesis Protein SpsA, Chain A"/>
    <property type="match status" value="1"/>
</dbReference>
<dbReference type="KEGG" id="mou:OU421_10460"/>
<dbReference type="RefSeq" id="WP_268186035.1">
    <property type="nucleotide sequence ID" value="NZ_CP113361.1"/>
</dbReference>
<dbReference type="SUPFAM" id="SSF53448">
    <property type="entry name" value="Nucleotide-diphospho-sugar transferases"/>
    <property type="match status" value="1"/>
</dbReference>
<name>A0A9X9S4M6_METOG</name>
<proteinExistence type="inferred from homology"/>
<evidence type="ECO:0000313" key="5">
    <source>
        <dbReference type="EMBL" id="WAI00830.1"/>
    </source>
</evidence>
<dbReference type="GO" id="GO:0016757">
    <property type="term" value="F:glycosyltransferase activity"/>
    <property type="evidence" value="ECO:0007669"/>
    <property type="project" value="UniProtKB-KW"/>
</dbReference>
<dbReference type="PANTHER" id="PTHR43685">
    <property type="entry name" value="GLYCOSYLTRANSFERASE"/>
    <property type="match status" value="1"/>
</dbReference>
<keyword evidence="3" id="KW-0808">Transferase</keyword>
<evidence type="ECO:0000256" key="3">
    <source>
        <dbReference type="ARBA" id="ARBA00022679"/>
    </source>
</evidence>
<keyword evidence="2" id="KW-0328">Glycosyltransferase</keyword>
<dbReference type="Proteomes" id="UP001163096">
    <property type="component" value="Chromosome"/>
</dbReference>
<gene>
    <name evidence="5" type="ORF">OU421_10460</name>
</gene>
<dbReference type="InterPro" id="IPR001173">
    <property type="entry name" value="Glyco_trans_2-like"/>
</dbReference>
<reference evidence="5" key="1">
    <citation type="submission" date="2022-11" db="EMBL/GenBank/DDBJ databases">
        <title>Complete genome sequence of Methanogenium organophilum DSM 3596.</title>
        <authorList>
            <person name="Chen S.-C."/>
            <person name="Lai S.-J."/>
            <person name="You Y.-T."/>
        </authorList>
    </citation>
    <scope>NUCLEOTIDE SEQUENCE</scope>
    <source>
        <strain evidence="5">DSM 3596</strain>
    </source>
</reference>
<protein>
    <submittedName>
        <fullName evidence="5">Glycosyltransferase family 2 protein</fullName>
    </submittedName>
</protein>
<dbReference type="PANTHER" id="PTHR43685:SF5">
    <property type="entry name" value="GLYCOSYLTRANSFERASE EPSE-RELATED"/>
    <property type="match status" value="1"/>
</dbReference>